<keyword evidence="9" id="KW-1185">Reference proteome</keyword>
<dbReference type="PROSITE" id="PS50054">
    <property type="entry name" value="TYR_PHOSPHATASE_DUAL"/>
    <property type="match status" value="1"/>
</dbReference>
<feature type="region of interest" description="Disordered" evidence="5">
    <location>
        <begin position="341"/>
        <end position="450"/>
    </location>
</feature>
<dbReference type="InterPro" id="IPR000387">
    <property type="entry name" value="Tyr_Pase_dom"/>
</dbReference>
<dbReference type="STRING" id="97359.A0A550C5D9"/>
<dbReference type="PANTHER" id="PTHR10159">
    <property type="entry name" value="DUAL SPECIFICITY PROTEIN PHOSPHATASE"/>
    <property type="match status" value="1"/>
</dbReference>
<dbReference type="FunFam" id="3.90.190.10:FF:000120">
    <property type="entry name" value="MAP kinase phosphatase, putative"/>
    <property type="match status" value="1"/>
</dbReference>
<gene>
    <name evidence="8" type="ORF">BD626DRAFT_572109</name>
</gene>
<evidence type="ECO:0000313" key="9">
    <source>
        <dbReference type="Proteomes" id="UP000320762"/>
    </source>
</evidence>
<dbReference type="EMBL" id="VDMD01000024">
    <property type="protein sequence ID" value="TRM60005.1"/>
    <property type="molecule type" value="Genomic_DNA"/>
</dbReference>
<evidence type="ECO:0000259" key="6">
    <source>
        <dbReference type="PROSITE" id="PS50054"/>
    </source>
</evidence>
<dbReference type="OrthoDB" id="273181at2759"/>
<name>A0A550C5D9_9AGAR</name>
<sequence length="861" mass="92819">MANKRFGPQTPDGPKRFKPPNLTLVTEQPHLAGVELETESPLSLSDSEDGDSQYDSSEESPSALERPPFLKVLDNDHEAESPADIQAELAKLEELRRSVQKNLRLRPIRSSSNLRKSSENTNDSASNTSGSPSSVDSAISPASSISSYYTPLNEHPPITSPKSARWIGPAKLLSAPPPPKRPSRSVDPGTLYIRLTQYVKRPLLIDTRPAAAHLQYHIRDSVNIAIPSLILKRCRKPGNSGFNELDSLRQFITTDEGKSLWDKQMHPGGPWDGDVILYDEEMDPRDQSSTTVVPWVLVSVLSSLVSEGNVDWLEDGLGRAGHHPDLQRLVVSGAESSFTNNVSVANPGSGLTKLNTSGRKPEKLSVKTDSDAAPQPAKAPPSPLPLMPGSLRLNGAAHALMDATPSPPPSQVSFRRPPPPKRPSVPNLRKLDTSSSERLPKLSLNTRPVKSATLSVPPLSLNINPPSSPSHLSLSHSNFSGRSPVSPSFGRNGDDAYFAPPRSPRTPMPETPRTARPDDMSPVSAYPSAYPASPYQSHFGAPQTAFHTSFNSEDSPSSAEDSHPQFSVSTILPNFLYLGPEMTTEEHVEELKGLGVQRIVNLAMECDKNDYGLRLGEVFDRYYKIAMRDIVEEDGIKNGVKEVCGILDDARLHSSPTYVHCKAGKSRSVTAVMAYLIHANHWTLSKAYAFVTERRKGISPNIGFVSELMTFEEEELGGKSSGVNSGANAAGRANGEDVAAASLRRAGTARERDTSSGAAFAAMPSMPMHGQSHSISFAGTMSFAEAVEGERGAPGPLSAGALALVGDSGQETEVKDASGRYRHARRAPVDETTLQPSRRVSKAGLESSAYNQATFSDGSYA</sequence>
<dbReference type="Gene3D" id="3.40.250.10">
    <property type="entry name" value="Rhodanese-like domain"/>
    <property type="match status" value="1"/>
</dbReference>
<dbReference type="GO" id="GO:0043409">
    <property type="term" value="P:negative regulation of MAPK cascade"/>
    <property type="evidence" value="ECO:0007669"/>
    <property type="project" value="TreeGrafter"/>
</dbReference>
<feature type="region of interest" description="Disordered" evidence="5">
    <location>
        <begin position="467"/>
        <end position="519"/>
    </location>
</feature>
<feature type="domain" description="Tyrosine-protein phosphatase" evidence="6">
    <location>
        <begin position="565"/>
        <end position="717"/>
    </location>
</feature>
<accession>A0A550C5D9</accession>
<feature type="region of interest" description="Disordered" evidence="5">
    <location>
        <begin position="104"/>
        <end position="140"/>
    </location>
</feature>
<evidence type="ECO:0000256" key="5">
    <source>
        <dbReference type="SAM" id="MobiDB-lite"/>
    </source>
</evidence>
<feature type="region of interest" description="Disordered" evidence="5">
    <location>
        <begin position="545"/>
        <end position="564"/>
    </location>
</feature>
<comment type="caution">
    <text evidence="8">The sequence shown here is derived from an EMBL/GenBank/DDBJ whole genome shotgun (WGS) entry which is preliminary data.</text>
</comment>
<evidence type="ECO:0000256" key="2">
    <source>
        <dbReference type="ARBA" id="ARBA00013064"/>
    </source>
</evidence>
<reference evidence="8 9" key="1">
    <citation type="journal article" date="2019" name="New Phytol.">
        <title>Comparative genomics reveals unique wood-decay strategies and fruiting body development in the Schizophyllaceae.</title>
        <authorList>
            <person name="Almasi E."/>
            <person name="Sahu N."/>
            <person name="Krizsan K."/>
            <person name="Balint B."/>
            <person name="Kovacs G.M."/>
            <person name="Kiss B."/>
            <person name="Cseklye J."/>
            <person name="Drula E."/>
            <person name="Henrissat B."/>
            <person name="Nagy I."/>
            <person name="Chovatia M."/>
            <person name="Adam C."/>
            <person name="LaButti K."/>
            <person name="Lipzen A."/>
            <person name="Riley R."/>
            <person name="Grigoriev I.V."/>
            <person name="Nagy L.G."/>
        </authorList>
    </citation>
    <scope>NUCLEOTIDE SEQUENCE [LARGE SCALE GENOMIC DNA]</scope>
    <source>
        <strain evidence="8 9">NL-1724</strain>
    </source>
</reference>
<dbReference type="InterPro" id="IPR029021">
    <property type="entry name" value="Prot-tyrosine_phosphatase-like"/>
</dbReference>
<dbReference type="CDD" id="cd14498">
    <property type="entry name" value="DSP"/>
    <property type="match status" value="1"/>
</dbReference>
<feature type="compositionally biased region" description="Pro residues" evidence="5">
    <location>
        <begin position="405"/>
        <end position="423"/>
    </location>
</feature>
<evidence type="ECO:0000313" key="8">
    <source>
        <dbReference type="EMBL" id="TRM60005.1"/>
    </source>
</evidence>
<dbReference type="SUPFAM" id="SSF52799">
    <property type="entry name" value="(Phosphotyrosine protein) phosphatases II"/>
    <property type="match status" value="1"/>
</dbReference>
<feature type="region of interest" description="Disordered" evidence="5">
    <location>
        <begin position="1"/>
        <end position="85"/>
    </location>
</feature>
<dbReference type="AlphaFoldDB" id="A0A550C5D9"/>
<keyword evidence="3" id="KW-0378">Hydrolase</keyword>
<organism evidence="8 9">
    <name type="scientific">Schizophyllum amplum</name>
    <dbReference type="NCBI Taxonomy" id="97359"/>
    <lineage>
        <taxon>Eukaryota</taxon>
        <taxon>Fungi</taxon>
        <taxon>Dikarya</taxon>
        <taxon>Basidiomycota</taxon>
        <taxon>Agaricomycotina</taxon>
        <taxon>Agaricomycetes</taxon>
        <taxon>Agaricomycetidae</taxon>
        <taxon>Agaricales</taxon>
        <taxon>Schizophyllaceae</taxon>
        <taxon>Schizophyllum</taxon>
    </lineage>
</organism>
<dbReference type="Proteomes" id="UP000320762">
    <property type="component" value="Unassembled WGS sequence"/>
</dbReference>
<dbReference type="InterPro" id="IPR020422">
    <property type="entry name" value="TYR_PHOSPHATASE_DUAL_dom"/>
</dbReference>
<keyword evidence="4" id="KW-0904">Protein phosphatase</keyword>
<dbReference type="SUPFAM" id="SSF52821">
    <property type="entry name" value="Rhodanese/Cell cycle control phosphatase"/>
    <property type="match status" value="1"/>
</dbReference>
<dbReference type="PANTHER" id="PTHR10159:SF530">
    <property type="entry name" value="DUAL SPECIFICITY PROTEIN PHOSPHATASE DDB_G0271350-RELATED"/>
    <property type="match status" value="1"/>
</dbReference>
<feature type="compositionally biased region" description="Pro residues" evidence="5">
    <location>
        <begin position="377"/>
        <end position="386"/>
    </location>
</feature>
<dbReference type="InterPro" id="IPR036873">
    <property type="entry name" value="Rhodanese-like_dom_sf"/>
</dbReference>
<comment type="similarity">
    <text evidence="1">Belongs to the protein-tyrosine phosphatase family. Non-receptor class dual specificity subfamily.</text>
</comment>
<evidence type="ECO:0000256" key="1">
    <source>
        <dbReference type="ARBA" id="ARBA00008601"/>
    </source>
</evidence>
<dbReference type="Pfam" id="PF00782">
    <property type="entry name" value="DSPc"/>
    <property type="match status" value="1"/>
</dbReference>
<feature type="compositionally biased region" description="Polar residues" evidence="5">
    <location>
        <begin position="433"/>
        <end position="448"/>
    </location>
</feature>
<proteinExistence type="inferred from homology"/>
<feature type="compositionally biased region" description="Pro residues" evidence="5">
    <location>
        <begin position="501"/>
        <end position="510"/>
    </location>
</feature>
<feature type="domain" description="Tyrosine specific protein phosphatases" evidence="7">
    <location>
        <begin position="637"/>
        <end position="698"/>
    </location>
</feature>
<dbReference type="InterPro" id="IPR000340">
    <property type="entry name" value="Dual-sp_phosphatase_cat-dom"/>
</dbReference>
<protein>
    <recommendedName>
        <fullName evidence="2">protein-tyrosine-phosphatase</fullName>
        <ecNumber evidence="2">3.1.3.48</ecNumber>
    </recommendedName>
</protein>
<evidence type="ECO:0000259" key="7">
    <source>
        <dbReference type="PROSITE" id="PS50056"/>
    </source>
</evidence>
<dbReference type="GO" id="GO:0005737">
    <property type="term" value="C:cytoplasm"/>
    <property type="evidence" value="ECO:0007669"/>
    <property type="project" value="TreeGrafter"/>
</dbReference>
<evidence type="ECO:0000256" key="4">
    <source>
        <dbReference type="ARBA" id="ARBA00022912"/>
    </source>
</evidence>
<dbReference type="Gene3D" id="3.90.190.10">
    <property type="entry name" value="Protein tyrosine phosphatase superfamily"/>
    <property type="match status" value="1"/>
</dbReference>
<dbReference type="PROSITE" id="PS50056">
    <property type="entry name" value="TYR_PHOSPHATASE_2"/>
    <property type="match status" value="1"/>
</dbReference>
<dbReference type="EC" id="3.1.3.48" evidence="2"/>
<feature type="compositionally biased region" description="Basic and acidic residues" evidence="5">
    <location>
        <begin position="359"/>
        <end position="370"/>
    </location>
</feature>
<feature type="compositionally biased region" description="Low complexity" evidence="5">
    <location>
        <begin position="467"/>
        <end position="480"/>
    </location>
</feature>
<dbReference type="SMART" id="SM00195">
    <property type="entry name" value="DSPc"/>
    <property type="match status" value="1"/>
</dbReference>
<feature type="compositionally biased region" description="Low complexity" evidence="5">
    <location>
        <begin position="129"/>
        <end position="140"/>
    </location>
</feature>
<feature type="compositionally biased region" description="Polar residues" evidence="5">
    <location>
        <begin position="109"/>
        <end position="128"/>
    </location>
</feature>
<evidence type="ECO:0000256" key="3">
    <source>
        <dbReference type="ARBA" id="ARBA00022801"/>
    </source>
</evidence>
<feature type="region of interest" description="Disordered" evidence="5">
    <location>
        <begin position="807"/>
        <end position="848"/>
    </location>
</feature>
<feature type="compositionally biased region" description="Acidic residues" evidence="5">
    <location>
        <begin position="46"/>
        <end position="58"/>
    </location>
</feature>
<dbReference type="GO" id="GO:0004725">
    <property type="term" value="F:protein tyrosine phosphatase activity"/>
    <property type="evidence" value="ECO:0007669"/>
    <property type="project" value="UniProtKB-EC"/>
</dbReference>